<dbReference type="PRINTS" id="PR00364">
    <property type="entry name" value="DISEASERSIST"/>
</dbReference>
<accession>A0A8T0VZH6</accession>
<dbReference type="Pfam" id="PF18052">
    <property type="entry name" value="Rx_N"/>
    <property type="match status" value="1"/>
</dbReference>
<gene>
    <name evidence="11" type="ORF">PVAP13_2KG094100</name>
</gene>
<keyword evidence="4" id="KW-0547">Nucleotide-binding</keyword>
<dbReference type="AlphaFoldDB" id="A0A8T0VZH6"/>
<dbReference type="Proteomes" id="UP000823388">
    <property type="component" value="Chromosome 2K"/>
</dbReference>
<feature type="domain" description="Disease resistance protein winged helix" evidence="9">
    <location>
        <begin position="453"/>
        <end position="523"/>
    </location>
</feature>
<dbReference type="Gene3D" id="3.80.10.10">
    <property type="entry name" value="Ribonuclease Inhibitor"/>
    <property type="match status" value="1"/>
</dbReference>
<keyword evidence="6" id="KW-0175">Coiled coil</keyword>
<evidence type="ECO:0000259" key="9">
    <source>
        <dbReference type="Pfam" id="PF23559"/>
    </source>
</evidence>
<keyword evidence="12" id="KW-1185">Reference proteome</keyword>
<dbReference type="InterPro" id="IPR041118">
    <property type="entry name" value="Rx_N"/>
</dbReference>
<evidence type="ECO:0000256" key="4">
    <source>
        <dbReference type="ARBA" id="ARBA00022741"/>
    </source>
</evidence>
<dbReference type="InterPro" id="IPR032675">
    <property type="entry name" value="LRR_dom_sf"/>
</dbReference>
<reference evidence="11" key="1">
    <citation type="submission" date="2020-05" db="EMBL/GenBank/DDBJ databases">
        <title>WGS assembly of Panicum virgatum.</title>
        <authorList>
            <person name="Lovell J.T."/>
            <person name="Jenkins J."/>
            <person name="Shu S."/>
            <person name="Juenger T.E."/>
            <person name="Schmutz J."/>
        </authorList>
    </citation>
    <scope>NUCLEOTIDE SEQUENCE</scope>
    <source>
        <strain evidence="11">AP13</strain>
    </source>
</reference>
<proteinExistence type="inferred from homology"/>
<dbReference type="GO" id="GO:0002758">
    <property type="term" value="P:innate immune response-activating signaling pathway"/>
    <property type="evidence" value="ECO:0007669"/>
    <property type="project" value="UniProtKB-ARBA"/>
</dbReference>
<evidence type="ECO:0000259" key="7">
    <source>
        <dbReference type="Pfam" id="PF00931"/>
    </source>
</evidence>
<evidence type="ECO:0000259" key="8">
    <source>
        <dbReference type="Pfam" id="PF18052"/>
    </source>
</evidence>
<evidence type="ECO:0000256" key="2">
    <source>
        <dbReference type="ARBA" id="ARBA00022614"/>
    </source>
</evidence>
<feature type="domain" description="Disease resistance R13L4/SHOC-2-like LRR" evidence="10">
    <location>
        <begin position="573"/>
        <end position="922"/>
    </location>
</feature>
<dbReference type="Gene3D" id="1.20.5.4130">
    <property type="match status" value="1"/>
</dbReference>
<feature type="domain" description="NB-ARC" evidence="7">
    <location>
        <begin position="197"/>
        <end position="358"/>
    </location>
</feature>
<dbReference type="InterPro" id="IPR027417">
    <property type="entry name" value="P-loop_NTPase"/>
</dbReference>
<dbReference type="InterPro" id="IPR038005">
    <property type="entry name" value="RX-like_CC"/>
</dbReference>
<dbReference type="Gene3D" id="1.10.8.430">
    <property type="entry name" value="Helical domain of apoptotic protease-activating factors"/>
    <property type="match status" value="1"/>
</dbReference>
<sequence>MEVVASASEGLMGALAEKLRSLLGSEYALQAGVRDDIAFLQSELQRMLAFLHDYARCQQQATTAVVRDWAREVRELAYDLEDAVDEFTCRVGPAPVGIPAKAVHLVSTLMARRQIAEQARSLRARALEVSERHKRYGCGLFPPPPLDSPRSAAALRRLPPAMYVEVAGQSDLVGIDGPRDEIIGKLVDAGRKDASASGRRRVASMVGFAGVGKTTLAMAVYRSLEGRFQCRAFVTVSKKFDMKRLVTDILQQVIPVGSSSSMLDPDMAGVETWEITQLVAKLRENLQCKRYLIVVDDLWEASDWTDISIVLPENNLGSIIMTTTRKECVANACCSSYNLGDFVHKVESMNDLDSKTLFLGRIFGSENNCPHDLEEVSMKILKKCAGLPLAIVCISSLLAATRPQATKWEKIYSSLGSEIESNDSLSRLKQALQLGYDDLPQYLKICVLYLCSFPGSCKIERDRLTRRWIAEGFVVKRPGMSLQDVAESYFDELIQRTMIQVVDVDCFGEVHACRIHDVMFELVMMKSFEDNFVTLVGDRWGLSTQRPNVRRLSLDCRTATDGLDLSNFDMTRIRSLAIYGNVHSFHSIPKCKFLRVLDFECCKGLDSRHLKNMGDLFLLKYLSLKSTWISELPSQIGNLKCLETLDLTQTNVRKLPKEITQLKRLVHLLAGRAELPEGIGNMLSLQTLCIRAASKEAVKELVRLTNLRQLDMSYINLKVGRSQDERLDACLPLIIGKRGNCKLQSLNLNLLGYSTGLFLELQLSLSASSDTLQSLKIKGEPGFLTVPMWMSSLPVLTDLELTVAAVGERDTEILAKLPRLTRLRLTIKEPHSQGIIIRESGFPSLKELCFNCRVMPVFFVEGVMPKLQKFELQFHAYQEDLRFAHFSTEHLQSLKEFRFTVVCKDLRDQDIEFLKEAFKSAVFI</sequence>
<dbReference type="EMBL" id="CM029039">
    <property type="protein sequence ID" value="KAG2640415.1"/>
    <property type="molecule type" value="Genomic_DNA"/>
</dbReference>
<dbReference type="InterPro" id="IPR042197">
    <property type="entry name" value="Apaf_helical"/>
</dbReference>
<dbReference type="SUPFAM" id="SSF52540">
    <property type="entry name" value="P-loop containing nucleoside triphosphate hydrolases"/>
    <property type="match status" value="1"/>
</dbReference>
<evidence type="ECO:0000259" key="10">
    <source>
        <dbReference type="Pfam" id="PF23598"/>
    </source>
</evidence>
<comment type="similarity">
    <text evidence="1">Belongs to the disease resistance NB-LRR family.</text>
</comment>
<keyword evidence="2" id="KW-0433">Leucine-rich repeat</keyword>
<dbReference type="InterPro" id="IPR044974">
    <property type="entry name" value="Disease_R_plants"/>
</dbReference>
<dbReference type="GO" id="GO:0042742">
    <property type="term" value="P:defense response to bacterium"/>
    <property type="evidence" value="ECO:0007669"/>
    <property type="project" value="UniProtKB-ARBA"/>
</dbReference>
<dbReference type="InterPro" id="IPR002182">
    <property type="entry name" value="NB-ARC"/>
</dbReference>
<dbReference type="Gene3D" id="3.40.50.300">
    <property type="entry name" value="P-loop containing nucleotide triphosphate hydrolases"/>
    <property type="match status" value="1"/>
</dbReference>
<evidence type="ECO:0000256" key="3">
    <source>
        <dbReference type="ARBA" id="ARBA00022737"/>
    </source>
</evidence>
<evidence type="ECO:0000313" key="11">
    <source>
        <dbReference type="EMBL" id="KAG2640415.1"/>
    </source>
</evidence>
<dbReference type="GO" id="GO:0009626">
    <property type="term" value="P:plant-type hypersensitive response"/>
    <property type="evidence" value="ECO:0007669"/>
    <property type="project" value="UniProtKB-ARBA"/>
</dbReference>
<comment type="caution">
    <text evidence="11">The sequence shown here is derived from an EMBL/GenBank/DDBJ whole genome shotgun (WGS) entry which is preliminary data.</text>
</comment>
<dbReference type="Pfam" id="PF00931">
    <property type="entry name" value="NB-ARC"/>
    <property type="match status" value="1"/>
</dbReference>
<keyword evidence="5" id="KW-0611">Plant defense</keyword>
<evidence type="ECO:0000256" key="1">
    <source>
        <dbReference type="ARBA" id="ARBA00008894"/>
    </source>
</evidence>
<dbReference type="InterPro" id="IPR058922">
    <property type="entry name" value="WHD_DRP"/>
</dbReference>
<dbReference type="PANTHER" id="PTHR23155">
    <property type="entry name" value="DISEASE RESISTANCE PROTEIN RP"/>
    <property type="match status" value="1"/>
</dbReference>
<dbReference type="PANTHER" id="PTHR23155:SF1228">
    <property type="entry name" value="NB-ARC DOMAIN CONTAINING PROTEIN, EXPRESSED"/>
    <property type="match status" value="1"/>
</dbReference>
<dbReference type="CDD" id="cd14798">
    <property type="entry name" value="RX-CC_like"/>
    <property type="match status" value="1"/>
</dbReference>
<evidence type="ECO:0000256" key="5">
    <source>
        <dbReference type="ARBA" id="ARBA00022821"/>
    </source>
</evidence>
<evidence type="ECO:0000313" key="12">
    <source>
        <dbReference type="Proteomes" id="UP000823388"/>
    </source>
</evidence>
<organism evidence="11 12">
    <name type="scientific">Panicum virgatum</name>
    <name type="common">Blackwell switchgrass</name>
    <dbReference type="NCBI Taxonomy" id="38727"/>
    <lineage>
        <taxon>Eukaryota</taxon>
        <taxon>Viridiplantae</taxon>
        <taxon>Streptophyta</taxon>
        <taxon>Embryophyta</taxon>
        <taxon>Tracheophyta</taxon>
        <taxon>Spermatophyta</taxon>
        <taxon>Magnoliopsida</taxon>
        <taxon>Liliopsida</taxon>
        <taxon>Poales</taxon>
        <taxon>Poaceae</taxon>
        <taxon>PACMAD clade</taxon>
        <taxon>Panicoideae</taxon>
        <taxon>Panicodae</taxon>
        <taxon>Paniceae</taxon>
        <taxon>Panicinae</taxon>
        <taxon>Panicum</taxon>
        <taxon>Panicum sect. Hiantes</taxon>
    </lineage>
</organism>
<dbReference type="Pfam" id="PF23559">
    <property type="entry name" value="WHD_DRP"/>
    <property type="match status" value="1"/>
</dbReference>
<protein>
    <submittedName>
        <fullName evidence="11">Uncharacterized protein</fullName>
    </submittedName>
</protein>
<dbReference type="InterPro" id="IPR055414">
    <property type="entry name" value="LRR_R13L4/SHOC2-like"/>
</dbReference>
<dbReference type="SUPFAM" id="SSF52047">
    <property type="entry name" value="RNI-like"/>
    <property type="match status" value="1"/>
</dbReference>
<dbReference type="Pfam" id="PF23598">
    <property type="entry name" value="LRR_14"/>
    <property type="match status" value="1"/>
</dbReference>
<keyword evidence="3" id="KW-0677">Repeat</keyword>
<dbReference type="FunFam" id="1.10.10.10:FF:000322">
    <property type="entry name" value="Probable disease resistance protein At1g63360"/>
    <property type="match status" value="1"/>
</dbReference>
<name>A0A8T0VZH6_PANVG</name>
<dbReference type="GO" id="GO:0043531">
    <property type="term" value="F:ADP binding"/>
    <property type="evidence" value="ECO:0007669"/>
    <property type="project" value="InterPro"/>
</dbReference>
<evidence type="ECO:0000256" key="6">
    <source>
        <dbReference type="ARBA" id="ARBA00023054"/>
    </source>
</evidence>
<dbReference type="OrthoDB" id="683515at2759"/>
<feature type="domain" description="Disease resistance N-terminal" evidence="8">
    <location>
        <begin position="12"/>
        <end position="93"/>
    </location>
</feature>